<dbReference type="Proteomes" id="UP001383192">
    <property type="component" value="Unassembled WGS sequence"/>
</dbReference>
<feature type="transmembrane region" description="Helical" evidence="13">
    <location>
        <begin position="6"/>
        <end position="24"/>
    </location>
</feature>
<evidence type="ECO:0000256" key="4">
    <source>
        <dbReference type="ARBA" id="ARBA00010617"/>
    </source>
</evidence>
<dbReference type="SUPFAM" id="SSF48264">
    <property type="entry name" value="Cytochrome P450"/>
    <property type="match status" value="1"/>
</dbReference>
<sequence>MPLAHIDIIVTGLVLSVIAGSYFMRRRGQLKGVRGPKADSFLLGVEYQLQLEDYAAELRLKWTEEYGPTYKIPGCFGQNILVTSDPRAAYHVLHEHVINYPPTNDFRHLFGLLFGESAIMVYGNDHKRHRRVLSPAFSITHMKSFTPLFQHHVTQLIAQWNATMKKGAETWDVIPWLHKVTLDIIGQSSFNYNFQALKDKPNELTEALRDFERSGASFSRVQTLKEAITRYGPQSIAAIQARCFPAPIEKAAAKYFKLASERAKEMLEGSGLAQDDPQYKTELTGKEKDVLSVLVKANRAEHPQKQLTEHEVLSQVALLIQAGHHTTGYTLSWILYELARHPEDQQKVYDEIRRVRENVSGALTAEDYDHLGNGWLGFCVLKELKKTN</sequence>
<name>A0AAW0AUA9_9AGAR</name>
<organism evidence="14 15">
    <name type="scientific">Paramarasmius palmivorus</name>
    <dbReference type="NCBI Taxonomy" id="297713"/>
    <lineage>
        <taxon>Eukaryota</taxon>
        <taxon>Fungi</taxon>
        <taxon>Dikarya</taxon>
        <taxon>Basidiomycota</taxon>
        <taxon>Agaricomycotina</taxon>
        <taxon>Agaricomycetes</taxon>
        <taxon>Agaricomycetidae</taxon>
        <taxon>Agaricales</taxon>
        <taxon>Marasmiineae</taxon>
        <taxon>Marasmiaceae</taxon>
        <taxon>Paramarasmius</taxon>
    </lineage>
</organism>
<dbReference type="Gene3D" id="1.10.630.10">
    <property type="entry name" value="Cytochrome P450"/>
    <property type="match status" value="1"/>
</dbReference>
<evidence type="ECO:0000256" key="5">
    <source>
        <dbReference type="ARBA" id="ARBA00022617"/>
    </source>
</evidence>
<evidence type="ECO:0000256" key="8">
    <source>
        <dbReference type="ARBA" id="ARBA00022989"/>
    </source>
</evidence>
<dbReference type="PANTHER" id="PTHR24305">
    <property type="entry name" value="CYTOCHROME P450"/>
    <property type="match status" value="1"/>
</dbReference>
<dbReference type="GO" id="GO:0004497">
    <property type="term" value="F:monooxygenase activity"/>
    <property type="evidence" value="ECO:0007669"/>
    <property type="project" value="UniProtKB-KW"/>
</dbReference>
<dbReference type="GO" id="GO:0005506">
    <property type="term" value="F:iron ion binding"/>
    <property type="evidence" value="ECO:0007669"/>
    <property type="project" value="InterPro"/>
</dbReference>
<keyword evidence="12 13" id="KW-0472">Membrane</keyword>
<evidence type="ECO:0000256" key="12">
    <source>
        <dbReference type="ARBA" id="ARBA00023136"/>
    </source>
</evidence>
<evidence type="ECO:0000256" key="2">
    <source>
        <dbReference type="ARBA" id="ARBA00004370"/>
    </source>
</evidence>
<evidence type="ECO:0000256" key="6">
    <source>
        <dbReference type="ARBA" id="ARBA00022692"/>
    </source>
</evidence>
<evidence type="ECO:0000256" key="9">
    <source>
        <dbReference type="ARBA" id="ARBA00023002"/>
    </source>
</evidence>
<comment type="pathway">
    <text evidence="3">Secondary metabolite biosynthesis; terpenoid biosynthesis.</text>
</comment>
<evidence type="ECO:0000256" key="3">
    <source>
        <dbReference type="ARBA" id="ARBA00004721"/>
    </source>
</evidence>
<reference evidence="14 15" key="1">
    <citation type="submission" date="2024-01" db="EMBL/GenBank/DDBJ databases">
        <title>A draft genome for a cacao thread blight-causing isolate of Paramarasmius palmivorus.</title>
        <authorList>
            <person name="Baruah I.K."/>
            <person name="Bukari Y."/>
            <person name="Amoako-Attah I."/>
            <person name="Meinhardt L.W."/>
            <person name="Bailey B.A."/>
            <person name="Cohen S.P."/>
        </authorList>
    </citation>
    <scope>NUCLEOTIDE SEQUENCE [LARGE SCALE GENOMIC DNA]</scope>
    <source>
        <strain evidence="14 15">GH-12</strain>
    </source>
</reference>
<dbReference type="InterPro" id="IPR001128">
    <property type="entry name" value="Cyt_P450"/>
</dbReference>
<keyword evidence="9" id="KW-0560">Oxidoreductase</keyword>
<keyword evidence="5" id="KW-0349">Heme</keyword>
<gene>
    <name evidence="14" type="ORF">VNI00_018823</name>
</gene>
<comment type="caution">
    <text evidence="14">The sequence shown here is derived from an EMBL/GenBank/DDBJ whole genome shotgun (WGS) entry which is preliminary data.</text>
</comment>
<evidence type="ECO:0000256" key="7">
    <source>
        <dbReference type="ARBA" id="ARBA00022723"/>
    </source>
</evidence>
<dbReference type="EMBL" id="JAYKXP010000277">
    <property type="protein sequence ID" value="KAK7016770.1"/>
    <property type="molecule type" value="Genomic_DNA"/>
</dbReference>
<dbReference type="InterPro" id="IPR036396">
    <property type="entry name" value="Cyt_P450_sf"/>
</dbReference>
<evidence type="ECO:0008006" key="16">
    <source>
        <dbReference type="Google" id="ProtNLM"/>
    </source>
</evidence>
<keyword evidence="6 13" id="KW-0812">Transmembrane</keyword>
<evidence type="ECO:0000313" key="14">
    <source>
        <dbReference type="EMBL" id="KAK7016770.1"/>
    </source>
</evidence>
<keyword evidence="7" id="KW-0479">Metal-binding</keyword>
<keyword evidence="15" id="KW-1185">Reference proteome</keyword>
<dbReference type="AlphaFoldDB" id="A0AAW0AUA9"/>
<evidence type="ECO:0000256" key="1">
    <source>
        <dbReference type="ARBA" id="ARBA00001971"/>
    </source>
</evidence>
<evidence type="ECO:0000256" key="10">
    <source>
        <dbReference type="ARBA" id="ARBA00023004"/>
    </source>
</evidence>
<keyword evidence="11" id="KW-0503">Monooxygenase</keyword>
<proteinExistence type="inferred from homology"/>
<dbReference type="GO" id="GO:0016020">
    <property type="term" value="C:membrane"/>
    <property type="evidence" value="ECO:0007669"/>
    <property type="project" value="UniProtKB-SubCell"/>
</dbReference>
<evidence type="ECO:0000313" key="15">
    <source>
        <dbReference type="Proteomes" id="UP001383192"/>
    </source>
</evidence>
<keyword evidence="8 13" id="KW-1133">Transmembrane helix</keyword>
<comment type="cofactor">
    <cofactor evidence="1">
        <name>heme</name>
        <dbReference type="ChEBI" id="CHEBI:30413"/>
    </cofactor>
</comment>
<comment type="similarity">
    <text evidence="4">Belongs to the cytochrome P450 family.</text>
</comment>
<comment type="subcellular location">
    <subcellularLocation>
        <location evidence="2">Membrane</location>
    </subcellularLocation>
</comment>
<dbReference type="InterPro" id="IPR050121">
    <property type="entry name" value="Cytochrome_P450_monoxygenase"/>
</dbReference>
<dbReference type="Pfam" id="PF00067">
    <property type="entry name" value="p450"/>
    <property type="match status" value="1"/>
</dbReference>
<keyword evidence="10" id="KW-0408">Iron</keyword>
<evidence type="ECO:0000256" key="13">
    <source>
        <dbReference type="SAM" id="Phobius"/>
    </source>
</evidence>
<evidence type="ECO:0000256" key="11">
    <source>
        <dbReference type="ARBA" id="ARBA00023033"/>
    </source>
</evidence>
<dbReference type="PANTHER" id="PTHR24305:SF166">
    <property type="entry name" value="CYTOCHROME P450 12A4, MITOCHONDRIAL-RELATED"/>
    <property type="match status" value="1"/>
</dbReference>
<dbReference type="GO" id="GO:0016705">
    <property type="term" value="F:oxidoreductase activity, acting on paired donors, with incorporation or reduction of molecular oxygen"/>
    <property type="evidence" value="ECO:0007669"/>
    <property type="project" value="InterPro"/>
</dbReference>
<protein>
    <recommendedName>
        <fullName evidence="16">Cytochrome P450</fullName>
    </recommendedName>
</protein>
<accession>A0AAW0AUA9</accession>
<dbReference type="GO" id="GO:0020037">
    <property type="term" value="F:heme binding"/>
    <property type="evidence" value="ECO:0007669"/>
    <property type="project" value="InterPro"/>
</dbReference>